<reference evidence="1" key="1">
    <citation type="submission" date="2020-08" db="EMBL/GenBank/DDBJ databases">
        <title>Genome sequencing and assembly of the red palm weevil Rhynchophorus ferrugineus.</title>
        <authorList>
            <person name="Dias G.B."/>
            <person name="Bergman C.M."/>
            <person name="Manee M."/>
        </authorList>
    </citation>
    <scope>NUCLEOTIDE SEQUENCE</scope>
    <source>
        <strain evidence="1">AA-2017</strain>
        <tissue evidence="1">Whole larva</tissue>
    </source>
</reference>
<dbReference type="Proteomes" id="UP000625711">
    <property type="component" value="Unassembled WGS sequence"/>
</dbReference>
<comment type="caution">
    <text evidence="1">The sequence shown here is derived from an EMBL/GenBank/DDBJ whole genome shotgun (WGS) entry which is preliminary data.</text>
</comment>
<organism evidence="1 2">
    <name type="scientific">Rhynchophorus ferrugineus</name>
    <name type="common">Red palm weevil</name>
    <name type="synonym">Curculio ferrugineus</name>
    <dbReference type="NCBI Taxonomy" id="354439"/>
    <lineage>
        <taxon>Eukaryota</taxon>
        <taxon>Metazoa</taxon>
        <taxon>Ecdysozoa</taxon>
        <taxon>Arthropoda</taxon>
        <taxon>Hexapoda</taxon>
        <taxon>Insecta</taxon>
        <taxon>Pterygota</taxon>
        <taxon>Neoptera</taxon>
        <taxon>Endopterygota</taxon>
        <taxon>Coleoptera</taxon>
        <taxon>Polyphaga</taxon>
        <taxon>Cucujiformia</taxon>
        <taxon>Curculionidae</taxon>
        <taxon>Dryophthorinae</taxon>
        <taxon>Rhynchophorus</taxon>
    </lineage>
</organism>
<sequence length="87" mass="10108">MEKQQQHPIVGTWKNLRLSKLPKDTLVVHLQETKYRIIAIWKNPINNRRGVYGQASYGEAIEYNRPAKYLLGLTKAFDRARLTDVAI</sequence>
<gene>
    <name evidence="1" type="ORF">GWI33_019509</name>
</gene>
<evidence type="ECO:0000313" key="1">
    <source>
        <dbReference type="EMBL" id="KAF7267248.1"/>
    </source>
</evidence>
<evidence type="ECO:0000313" key="2">
    <source>
        <dbReference type="Proteomes" id="UP000625711"/>
    </source>
</evidence>
<proteinExistence type="predicted"/>
<dbReference type="AlphaFoldDB" id="A0A834HTN9"/>
<accession>A0A834HTN9</accession>
<dbReference type="EMBL" id="JAACXV010014445">
    <property type="protein sequence ID" value="KAF7267248.1"/>
    <property type="molecule type" value="Genomic_DNA"/>
</dbReference>
<protein>
    <submittedName>
        <fullName evidence="1">Uncharacterized protein</fullName>
    </submittedName>
</protein>
<keyword evidence="2" id="KW-1185">Reference proteome</keyword>
<name>A0A834HTN9_RHYFE</name>